<evidence type="ECO:0000259" key="12">
    <source>
        <dbReference type="Pfam" id="PF23541"/>
    </source>
</evidence>
<dbReference type="GO" id="GO:0051460">
    <property type="term" value="P:negative regulation of corticotropin secretion"/>
    <property type="evidence" value="ECO:0007669"/>
    <property type="project" value="TreeGrafter"/>
</dbReference>
<comment type="subcellular location">
    <subcellularLocation>
        <location evidence="1">Secreted</location>
    </subcellularLocation>
</comment>
<keyword evidence="4" id="KW-0964">Secreted</keyword>
<proteinExistence type="inferred from homology"/>
<dbReference type="InterPro" id="IPR056177">
    <property type="entry name" value="CRF-BP_N"/>
</dbReference>
<comment type="function">
    <text evidence="8">Binds CRF and inactivates it. May prevent inappropriate pituitary-adrenal stimulation in pregnancy.</text>
</comment>
<dbReference type="Proteomes" id="UP000820818">
    <property type="component" value="Linkage Group LG6"/>
</dbReference>
<evidence type="ECO:0000256" key="10">
    <source>
        <dbReference type="SAM" id="SignalP"/>
    </source>
</evidence>
<evidence type="ECO:0000256" key="4">
    <source>
        <dbReference type="ARBA" id="ARBA00022525"/>
    </source>
</evidence>
<dbReference type="AlphaFoldDB" id="A0AAD5L7C8"/>
<dbReference type="PANTHER" id="PTHR10278">
    <property type="entry name" value="CORTICOTROPIN-RELEASING FACTOR-BINDING PROTEIN"/>
    <property type="match status" value="1"/>
</dbReference>
<organism evidence="13 14">
    <name type="scientific">Daphnia sinensis</name>
    <dbReference type="NCBI Taxonomy" id="1820382"/>
    <lineage>
        <taxon>Eukaryota</taxon>
        <taxon>Metazoa</taxon>
        <taxon>Ecdysozoa</taxon>
        <taxon>Arthropoda</taxon>
        <taxon>Crustacea</taxon>
        <taxon>Branchiopoda</taxon>
        <taxon>Diplostraca</taxon>
        <taxon>Cladocera</taxon>
        <taxon>Anomopoda</taxon>
        <taxon>Daphniidae</taxon>
        <taxon>Daphnia</taxon>
        <taxon>Daphnia similis group</taxon>
    </lineage>
</organism>
<accession>A0AAD5L7C8</accession>
<protein>
    <recommendedName>
        <fullName evidence="3">Corticotropin-releasing factor-binding protein</fullName>
    </recommendedName>
    <alternativeName>
        <fullName evidence="9">Corticotropin-releasing hormone-binding protein</fullName>
    </alternativeName>
</protein>
<dbReference type="Pfam" id="PF05428">
    <property type="entry name" value="CRF-BP_N"/>
    <property type="match status" value="1"/>
</dbReference>
<dbReference type="InterPro" id="IPR056178">
    <property type="entry name" value="CRF-BP_C"/>
</dbReference>
<evidence type="ECO:0000256" key="5">
    <source>
        <dbReference type="ARBA" id="ARBA00022729"/>
    </source>
</evidence>
<keyword evidence="14" id="KW-1185">Reference proteome</keyword>
<evidence type="ECO:0000256" key="1">
    <source>
        <dbReference type="ARBA" id="ARBA00004613"/>
    </source>
</evidence>
<comment type="caution">
    <text evidence="13">The sequence shown here is derived from an EMBL/GenBank/DDBJ whole genome shotgun (WGS) entry which is preliminary data.</text>
</comment>
<dbReference type="Pfam" id="PF23541">
    <property type="entry name" value="CRF-BP_C"/>
    <property type="match status" value="1"/>
</dbReference>
<sequence length="335" mass="37036">MNWMLLVAVIGCGSSCFAASLLPHDQGKNAPPPIDSILQPRQRRDSYNVIDDCMTVTSKDGHFYYKASPKDEMEPGTTCGLYLITDPERQIEIELLHVDVSCEDGGLISVVDGWELNGEFFPSPEDHQLPLDQRVQSECGSHQVMRRYLSSQNAALVQYRVPRLGQGFSLRVNYVKNPQPCNILVEGTSYVYTLSNHGRRLNCSVTTLFPASISLVSLDVGFTNQRRLSRLLSSRRDHLIAHRSTAGEVVHNCEEKDMSDYLQIGGSSGLDTANMLVSDSICGAAREPKASEETIACGITTVRLVSSGRHRNWAQVSIRPAEDEDLSLANFMCPA</sequence>
<dbReference type="PANTHER" id="PTHR10278:SF0">
    <property type="entry name" value="CORTICOTROPIN-RELEASING FACTOR-BINDING PROTEIN"/>
    <property type="match status" value="1"/>
</dbReference>
<dbReference type="SUPFAM" id="SSF49854">
    <property type="entry name" value="Spermadhesin, CUB domain"/>
    <property type="match status" value="1"/>
</dbReference>
<feature type="chain" id="PRO_5042002861" description="Corticotropin-releasing factor-binding protein" evidence="10">
    <location>
        <begin position="19"/>
        <end position="335"/>
    </location>
</feature>
<feature type="domain" description="Corticotropin-releasing factor binding protein C-terminal" evidence="12">
    <location>
        <begin position="191"/>
        <end position="326"/>
    </location>
</feature>
<feature type="domain" description="Corticotropin-releasing factor binding protein N-terminal" evidence="11">
    <location>
        <begin position="52"/>
        <end position="173"/>
    </location>
</feature>
<name>A0AAD5L7C8_9CRUS</name>
<evidence type="ECO:0000259" key="11">
    <source>
        <dbReference type="Pfam" id="PF05428"/>
    </source>
</evidence>
<gene>
    <name evidence="13" type="ORF">GHT06_016876</name>
</gene>
<evidence type="ECO:0000256" key="6">
    <source>
        <dbReference type="ARBA" id="ARBA00023157"/>
    </source>
</evidence>
<feature type="signal peptide" evidence="10">
    <location>
        <begin position="1"/>
        <end position="18"/>
    </location>
</feature>
<evidence type="ECO:0000256" key="8">
    <source>
        <dbReference type="ARBA" id="ARBA00024997"/>
    </source>
</evidence>
<evidence type="ECO:0000313" key="14">
    <source>
        <dbReference type="Proteomes" id="UP000820818"/>
    </source>
</evidence>
<dbReference type="GO" id="GO:0009755">
    <property type="term" value="P:hormone-mediated signaling pathway"/>
    <property type="evidence" value="ECO:0007669"/>
    <property type="project" value="TreeGrafter"/>
</dbReference>
<dbReference type="InterPro" id="IPR008435">
    <property type="entry name" value="CRF-bd"/>
</dbReference>
<comment type="similarity">
    <text evidence="2">Belongs to the CRF-binding protein family.</text>
</comment>
<reference evidence="13 14" key="1">
    <citation type="submission" date="2022-05" db="EMBL/GenBank/DDBJ databases">
        <title>A multi-omics perspective on studying reproductive biology in Daphnia sinensis.</title>
        <authorList>
            <person name="Jia J."/>
        </authorList>
    </citation>
    <scope>NUCLEOTIDE SEQUENCE [LARGE SCALE GENOMIC DNA]</scope>
    <source>
        <strain evidence="13 14">WSL</strain>
    </source>
</reference>
<evidence type="ECO:0000313" key="13">
    <source>
        <dbReference type="EMBL" id="KAI9557078.1"/>
    </source>
</evidence>
<dbReference type="InterPro" id="IPR035914">
    <property type="entry name" value="Sperma_CUB_dom_sf"/>
</dbReference>
<evidence type="ECO:0000256" key="2">
    <source>
        <dbReference type="ARBA" id="ARBA00008313"/>
    </source>
</evidence>
<keyword evidence="5 10" id="KW-0732">Signal</keyword>
<evidence type="ECO:0000256" key="7">
    <source>
        <dbReference type="ARBA" id="ARBA00023180"/>
    </source>
</evidence>
<evidence type="ECO:0000256" key="9">
    <source>
        <dbReference type="ARBA" id="ARBA00033162"/>
    </source>
</evidence>
<dbReference type="GO" id="GO:0051424">
    <property type="term" value="F:corticotropin-releasing hormone binding"/>
    <property type="evidence" value="ECO:0007669"/>
    <property type="project" value="InterPro"/>
</dbReference>
<keyword evidence="7" id="KW-0325">Glycoprotein</keyword>
<dbReference type="EMBL" id="WJBH02000006">
    <property type="protein sequence ID" value="KAI9557078.1"/>
    <property type="molecule type" value="Genomic_DNA"/>
</dbReference>
<dbReference type="GO" id="GO:0005615">
    <property type="term" value="C:extracellular space"/>
    <property type="evidence" value="ECO:0007669"/>
    <property type="project" value="TreeGrafter"/>
</dbReference>
<evidence type="ECO:0000256" key="3">
    <source>
        <dbReference type="ARBA" id="ARBA00015713"/>
    </source>
</evidence>
<keyword evidence="6" id="KW-1015">Disulfide bond</keyword>